<sequence length="79" mass="8732">MSRVLLNEERCKGCLLCSLVCPKAIILQSKRLNKQGYKVAEVQNMDACTGCGSCALICPDLVITVFRSKKDKKPKSEIL</sequence>
<keyword evidence="2" id="KW-0408">Iron</keyword>
<keyword evidence="6" id="KW-1185">Reference proteome</keyword>
<dbReference type="Gene3D" id="3.30.70.20">
    <property type="match status" value="1"/>
</dbReference>
<evidence type="ECO:0000259" key="4">
    <source>
        <dbReference type="PROSITE" id="PS51379"/>
    </source>
</evidence>
<dbReference type="RefSeq" id="WP_072696549.1">
    <property type="nucleotide sequence ID" value="NZ_FRDI01000003.1"/>
</dbReference>
<dbReference type="PROSITE" id="PS51379">
    <property type="entry name" value="4FE4S_FER_2"/>
    <property type="match status" value="2"/>
</dbReference>
<organism evidence="5 6">
    <name type="scientific">Desulfovibrio litoralis DSM 11393</name>
    <dbReference type="NCBI Taxonomy" id="1121455"/>
    <lineage>
        <taxon>Bacteria</taxon>
        <taxon>Pseudomonadati</taxon>
        <taxon>Thermodesulfobacteriota</taxon>
        <taxon>Desulfovibrionia</taxon>
        <taxon>Desulfovibrionales</taxon>
        <taxon>Desulfovibrionaceae</taxon>
        <taxon>Desulfovibrio</taxon>
    </lineage>
</organism>
<dbReference type="Pfam" id="PF12838">
    <property type="entry name" value="Fer4_7"/>
    <property type="match status" value="1"/>
</dbReference>
<dbReference type="STRING" id="1121455.SAMN02745728_00865"/>
<evidence type="ECO:0000256" key="2">
    <source>
        <dbReference type="ARBA" id="ARBA00023004"/>
    </source>
</evidence>
<accession>A0A1M7SEZ6</accession>
<evidence type="ECO:0000313" key="5">
    <source>
        <dbReference type="EMBL" id="SHN57055.1"/>
    </source>
</evidence>
<protein>
    <submittedName>
        <fullName evidence="5">2-oxoglutarate ferredoxin oxidoreductase subunit delta</fullName>
    </submittedName>
</protein>
<feature type="domain" description="4Fe-4S ferredoxin-type" evidence="4">
    <location>
        <begin position="2"/>
        <end position="31"/>
    </location>
</feature>
<dbReference type="Proteomes" id="UP000186469">
    <property type="component" value="Unassembled WGS sequence"/>
</dbReference>
<dbReference type="PANTHER" id="PTHR43122:SF2">
    <property type="entry name" value="FERREDOXIN SUBUNIT OF PYRUVATE:FLAVODOXIN OXIDOREDUCTASE"/>
    <property type="match status" value="1"/>
</dbReference>
<evidence type="ECO:0000256" key="1">
    <source>
        <dbReference type="ARBA" id="ARBA00022723"/>
    </source>
</evidence>
<dbReference type="EMBL" id="FRDI01000003">
    <property type="protein sequence ID" value="SHN57055.1"/>
    <property type="molecule type" value="Genomic_DNA"/>
</dbReference>
<dbReference type="OrthoDB" id="9804603at2"/>
<proteinExistence type="predicted"/>
<evidence type="ECO:0000256" key="3">
    <source>
        <dbReference type="ARBA" id="ARBA00023014"/>
    </source>
</evidence>
<feature type="domain" description="4Fe-4S ferredoxin-type" evidence="4">
    <location>
        <begin position="38"/>
        <end position="68"/>
    </location>
</feature>
<dbReference type="SUPFAM" id="SSF54862">
    <property type="entry name" value="4Fe-4S ferredoxins"/>
    <property type="match status" value="1"/>
</dbReference>
<reference evidence="5 6" key="1">
    <citation type="submission" date="2016-12" db="EMBL/GenBank/DDBJ databases">
        <authorList>
            <person name="Song W.-J."/>
            <person name="Kurnit D.M."/>
        </authorList>
    </citation>
    <scope>NUCLEOTIDE SEQUENCE [LARGE SCALE GENOMIC DNA]</scope>
    <source>
        <strain evidence="5 6">DSM 11393</strain>
    </source>
</reference>
<keyword evidence="1" id="KW-0479">Metal-binding</keyword>
<name>A0A1M7SEZ6_9BACT</name>
<dbReference type="AlphaFoldDB" id="A0A1M7SEZ6"/>
<dbReference type="InterPro" id="IPR017900">
    <property type="entry name" value="4Fe4S_Fe_S_CS"/>
</dbReference>
<gene>
    <name evidence="5" type="ORF">SAMN02745728_00865</name>
</gene>
<dbReference type="PROSITE" id="PS00198">
    <property type="entry name" value="4FE4S_FER_1"/>
    <property type="match status" value="1"/>
</dbReference>
<dbReference type="GO" id="GO:0051536">
    <property type="term" value="F:iron-sulfur cluster binding"/>
    <property type="evidence" value="ECO:0007669"/>
    <property type="project" value="UniProtKB-KW"/>
</dbReference>
<keyword evidence="3" id="KW-0411">Iron-sulfur</keyword>
<evidence type="ECO:0000313" key="6">
    <source>
        <dbReference type="Proteomes" id="UP000186469"/>
    </source>
</evidence>
<dbReference type="InterPro" id="IPR017896">
    <property type="entry name" value="4Fe4S_Fe-S-bd"/>
</dbReference>
<dbReference type="PANTHER" id="PTHR43122">
    <property type="entry name" value="FERREDOXIN SUBUNIT OF PYRUVATE:FLAVODOXIN OXIDOREDUCTASE-RELATED"/>
    <property type="match status" value="1"/>
</dbReference>
<dbReference type="GO" id="GO:0046872">
    <property type="term" value="F:metal ion binding"/>
    <property type="evidence" value="ECO:0007669"/>
    <property type="project" value="UniProtKB-KW"/>
</dbReference>